<evidence type="ECO:0000313" key="2">
    <source>
        <dbReference type="EMBL" id="KAF3839148.1"/>
    </source>
</evidence>
<protein>
    <submittedName>
        <fullName evidence="2">Uncharacterized protein</fullName>
    </submittedName>
</protein>
<proteinExistence type="predicted"/>
<feature type="region of interest" description="Disordered" evidence="1">
    <location>
        <begin position="1"/>
        <end position="23"/>
    </location>
</feature>
<gene>
    <name evidence="2" type="ORF">F7725_017865</name>
</gene>
<comment type="caution">
    <text evidence="2">The sequence shown here is derived from an EMBL/GenBank/DDBJ whole genome shotgun (WGS) entry which is preliminary data.</text>
</comment>
<feature type="compositionally biased region" description="Basic and acidic residues" evidence="1">
    <location>
        <begin position="14"/>
        <end position="23"/>
    </location>
</feature>
<dbReference type="Proteomes" id="UP000518266">
    <property type="component" value="Unassembled WGS sequence"/>
</dbReference>
<name>A0A7J5XSS0_DISMA</name>
<organism evidence="2 3">
    <name type="scientific">Dissostichus mawsoni</name>
    <name type="common">Antarctic cod</name>
    <dbReference type="NCBI Taxonomy" id="36200"/>
    <lineage>
        <taxon>Eukaryota</taxon>
        <taxon>Metazoa</taxon>
        <taxon>Chordata</taxon>
        <taxon>Craniata</taxon>
        <taxon>Vertebrata</taxon>
        <taxon>Euteleostomi</taxon>
        <taxon>Actinopterygii</taxon>
        <taxon>Neopterygii</taxon>
        <taxon>Teleostei</taxon>
        <taxon>Neoteleostei</taxon>
        <taxon>Acanthomorphata</taxon>
        <taxon>Eupercaria</taxon>
        <taxon>Perciformes</taxon>
        <taxon>Notothenioidei</taxon>
        <taxon>Nototheniidae</taxon>
        <taxon>Dissostichus</taxon>
    </lineage>
</organism>
<evidence type="ECO:0000256" key="1">
    <source>
        <dbReference type="SAM" id="MobiDB-lite"/>
    </source>
</evidence>
<dbReference type="AlphaFoldDB" id="A0A7J5XSS0"/>
<reference evidence="2 3" key="1">
    <citation type="submission" date="2020-03" db="EMBL/GenBank/DDBJ databases">
        <title>Dissostichus mawsoni Genome sequencing and assembly.</title>
        <authorList>
            <person name="Park H."/>
        </authorList>
    </citation>
    <scope>NUCLEOTIDE SEQUENCE [LARGE SCALE GENOMIC DNA]</scope>
    <source>
        <strain evidence="2">DM0001</strain>
        <tissue evidence="2">Muscle</tissue>
    </source>
</reference>
<dbReference type="OrthoDB" id="6345871at2759"/>
<sequence>MSQKATSKTCLQEEELKTRNQELETKTNNLTQQIQDMTTNWNELNIKSVNLVSLAGETLSAQLL</sequence>
<accession>A0A7J5XSS0</accession>
<evidence type="ECO:0000313" key="3">
    <source>
        <dbReference type="Proteomes" id="UP000518266"/>
    </source>
</evidence>
<keyword evidence="3" id="KW-1185">Reference proteome</keyword>
<feature type="compositionally biased region" description="Polar residues" evidence="1">
    <location>
        <begin position="1"/>
        <end position="10"/>
    </location>
</feature>
<dbReference type="EMBL" id="JAAKFY010000021">
    <property type="protein sequence ID" value="KAF3839148.1"/>
    <property type="molecule type" value="Genomic_DNA"/>
</dbReference>